<accession>A0ACB9VS55</accession>
<gene>
    <name evidence="1" type="ORF">KUCAC02_020232</name>
</gene>
<keyword evidence="2" id="KW-1185">Reference proteome</keyword>
<dbReference type="Proteomes" id="UP001057452">
    <property type="component" value="Chromosome 24"/>
</dbReference>
<reference evidence="1" key="1">
    <citation type="submission" date="2022-05" db="EMBL/GenBank/DDBJ databases">
        <title>Chromosome-level genome of Chaenocephalus aceratus.</title>
        <authorList>
            <person name="Park H."/>
        </authorList>
    </citation>
    <scope>NUCLEOTIDE SEQUENCE</scope>
    <source>
        <strain evidence="1">KU_202001</strain>
    </source>
</reference>
<dbReference type="EMBL" id="CM043808">
    <property type="protein sequence ID" value="KAI4802391.1"/>
    <property type="molecule type" value="Genomic_DNA"/>
</dbReference>
<sequence length="186" mass="20866">SLPLAVSPALSPYNLSLPDCSIISPLNARKLSSYAHVYFYEGQCPVGNIEQMLSAGNAGLREDTGPQLPRSMQSVCAERDFSDPFLSFISPPVCLSPFACRMYPIKEVPVEAEALTDWLYQKFVEKEELLNHFYAKGSFPPQDRQKEAASRPMILDPVWLCVVQSIAFASGYAWYSVLQYLYCCLF</sequence>
<evidence type="ECO:0000313" key="1">
    <source>
        <dbReference type="EMBL" id="KAI4802391.1"/>
    </source>
</evidence>
<feature type="non-terminal residue" evidence="1">
    <location>
        <position position="1"/>
    </location>
</feature>
<organism evidence="1 2">
    <name type="scientific">Chaenocephalus aceratus</name>
    <name type="common">Blackfin icefish</name>
    <name type="synonym">Chaenichthys aceratus</name>
    <dbReference type="NCBI Taxonomy" id="36190"/>
    <lineage>
        <taxon>Eukaryota</taxon>
        <taxon>Metazoa</taxon>
        <taxon>Chordata</taxon>
        <taxon>Craniata</taxon>
        <taxon>Vertebrata</taxon>
        <taxon>Euteleostomi</taxon>
        <taxon>Actinopterygii</taxon>
        <taxon>Neopterygii</taxon>
        <taxon>Teleostei</taxon>
        <taxon>Neoteleostei</taxon>
        <taxon>Acanthomorphata</taxon>
        <taxon>Eupercaria</taxon>
        <taxon>Perciformes</taxon>
        <taxon>Notothenioidei</taxon>
        <taxon>Channichthyidae</taxon>
        <taxon>Chaenocephalus</taxon>
    </lineage>
</organism>
<proteinExistence type="predicted"/>
<comment type="caution">
    <text evidence="1">The sequence shown here is derived from an EMBL/GenBank/DDBJ whole genome shotgun (WGS) entry which is preliminary data.</text>
</comment>
<evidence type="ECO:0000313" key="2">
    <source>
        <dbReference type="Proteomes" id="UP001057452"/>
    </source>
</evidence>
<name>A0ACB9VS55_CHAAC</name>
<protein>
    <submittedName>
        <fullName evidence="1">Uncharacterized protein</fullName>
    </submittedName>
</protein>